<keyword evidence="2" id="KW-0812">Transmembrane</keyword>
<keyword evidence="2" id="KW-1133">Transmembrane helix</keyword>
<reference evidence="3 4" key="1">
    <citation type="journal article" date="2019" name="Nat. Ecol. Evol.">
        <title>Megaphylogeny resolves global patterns of mushroom evolution.</title>
        <authorList>
            <person name="Varga T."/>
            <person name="Krizsan K."/>
            <person name="Foldi C."/>
            <person name="Dima B."/>
            <person name="Sanchez-Garcia M."/>
            <person name="Sanchez-Ramirez S."/>
            <person name="Szollosi G.J."/>
            <person name="Szarkandi J.G."/>
            <person name="Papp V."/>
            <person name="Albert L."/>
            <person name="Andreopoulos W."/>
            <person name="Angelini C."/>
            <person name="Antonin V."/>
            <person name="Barry K.W."/>
            <person name="Bougher N.L."/>
            <person name="Buchanan P."/>
            <person name="Buyck B."/>
            <person name="Bense V."/>
            <person name="Catcheside P."/>
            <person name="Chovatia M."/>
            <person name="Cooper J."/>
            <person name="Damon W."/>
            <person name="Desjardin D."/>
            <person name="Finy P."/>
            <person name="Geml J."/>
            <person name="Haridas S."/>
            <person name="Hughes K."/>
            <person name="Justo A."/>
            <person name="Karasinski D."/>
            <person name="Kautmanova I."/>
            <person name="Kiss B."/>
            <person name="Kocsube S."/>
            <person name="Kotiranta H."/>
            <person name="LaButti K.M."/>
            <person name="Lechner B.E."/>
            <person name="Liimatainen K."/>
            <person name="Lipzen A."/>
            <person name="Lukacs Z."/>
            <person name="Mihaltcheva S."/>
            <person name="Morgado L.N."/>
            <person name="Niskanen T."/>
            <person name="Noordeloos M.E."/>
            <person name="Ohm R.A."/>
            <person name="Ortiz-Santana B."/>
            <person name="Ovrebo C."/>
            <person name="Racz N."/>
            <person name="Riley R."/>
            <person name="Savchenko A."/>
            <person name="Shiryaev A."/>
            <person name="Soop K."/>
            <person name="Spirin V."/>
            <person name="Szebenyi C."/>
            <person name="Tomsovsky M."/>
            <person name="Tulloss R.E."/>
            <person name="Uehling J."/>
            <person name="Grigoriev I.V."/>
            <person name="Vagvolgyi C."/>
            <person name="Papp T."/>
            <person name="Martin F.M."/>
            <person name="Miettinen O."/>
            <person name="Hibbett D.S."/>
            <person name="Nagy L.G."/>
        </authorList>
    </citation>
    <scope>NUCLEOTIDE SEQUENCE [LARGE SCALE GENOMIC DNA]</scope>
    <source>
        <strain evidence="3 4">CBS 121175</strain>
    </source>
</reference>
<dbReference type="Proteomes" id="UP000307440">
    <property type="component" value="Unassembled WGS sequence"/>
</dbReference>
<feature type="compositionally biased region" description="Low complexity" evidence="1">
    <location>
        <begin position="389"/>
        <end position="408"/>
    </location>
</feature>
<keyword evidence="2" id="KW-0472">Membrane</keyword>
<protein>
    <submittedName>
        <fullName evidence="3">Uncharacterized protein</fullName>
    </submittedName>
</protein>
<evidence type="ECO:0000256" key="1">
    <source>
        <dbReference type="SAM" id="MobiDB-lite"/>
    </source>
</evidence>
<proteinExistence type="predicted"/>
<name>A0A5C3KSK1_COPMA</name>
<evidence type="ECO:0000313" key="3">
    <source>
        <dbReference type="EMBL" id="TFK23185.1"/>
    </source>
</evidence>
<sequence length="454" mass="49308">MSAIPRFLTFDDDHADIIYEGNWEIDPQEYEGLFTVGNFGGSQHRITGNGSLSLSFRGEVISLFGTNRFATETSESDLDWQCFVNGEAYPAPLDRIIQNGYQYCSVSGLDSDATHTLTVNVQASESAPFWADMINVYPTRNTDYHKTLSDYSAQLSVNDTSIRYGPGWEFAPGTFARFTRTPNSFMEMEFIGSQVIWRGMALANQSPAQSRATYSLDGGPPINFTIFGPRENTGQYTLFETEKLPRNRHSLRVVYEGFETPLALNLLRIAEGDLLDRDPRTLGPALDGLPLEEIVAPAGPKAPGPPIGAIVGGVVGGVVALLLIVGVVVWLLRKRKREREQLAPVLDAEPLGAAGFSPNYGAQTYSKAPYEPVRYNSTPPITQHSMGIPSSYAPSTSYAPSSTGTPSGVLPSKAQLASAQPAPDPVYYQDSGMRFNPPGSSNVENAVPPSYTPS</sequence>
<keyword evidence="4" id="KW-1185">Reference proteome</keyword>
<dbReference type="AlphaFoldDB" id="A0A5C3KSK1"/>
<feature type="transmembrane region" description="Helical" evidence="2">
    <location>
        <begin position="307"/>
        <end position="332"/>
    </location>
</feature>
<gene>
    <name evidence="3" type="ORF">FA15DRAFT_472540</name>
</gene>
<organism evidence="3 4">
    <name type="scientific">Coprinopsis marcescibilis</name>
    <name type="common">Agaric fungus</name>
    <name type="synonym">Psathyrella marcescibilis</name>
    <dbReference type="NCBI Taxonomy" id="230819"/>
    <lineage>
        <taxon>Eukaryota</taxon>
        <taxon>Fungi</taxon>
        <taxon>Dikarya</taxon>
        <taxon>Basidiomycota</taxon>
        <taxon>Agaricomycotina</taxon>
        <taxon>Agaricomycetes</taxon>
        <taxon>Agaricomycetidae</taxon>
        <taxon>Agaricales</taxon>
        <taxon>Agaricineae</taxon>
        <taxon>Psathyrellaceae</taxon>
        <taxon>Coprinopsis</taxon>
    </lineage>
</organism>
<dbReference type="Gene3D" id="2.60.120.260">
    <property type="entry name" value="Galactose-binding domain-like"/>
    <property type="match status" value="1"/>
</dbReference>
<evidence type="ECO:0000256" key="2">
    <source>
        <dbReference type="SAM" id="Phobius"/>
    </source>
</evidence>
<evidence type="ECO:0000313" key="4">
    <source>
        <dbReference type="Proteomes" id="UP000307440"/>
    </source>
</evidence>
<dbReference type="EMBL" id="ML210223">
    <property type="protein sequence ID" value="TFK23185.1"/>
    <property type="molecule type" value="Genomic_DNA"/>
</dbReference>
<dbReference type="OrthoDB" id="3013353at2759"/>
<dbReference type="Gene3D" id="1.20.5.510">
    <property type="entry name" value="Single helix bin"/>
    <property type="match status" value="1"/>
</dbReference>
<accession>A0A5C3KSK1</accession>
<feature type="region of interest" description="Disordered" evidence="1">
    <location>
        <begin position="377"/>
        <end position="454"/>
    </location>
</feature>